<evidence type="ECO:0000259" key="1">
    <source>
        <dbReference type="Pfam" id="PF24733"/>
    </source>
</evidence>
<accession>A0A371RLL1</accession>
<dbReference type="Pfam" id="PF24733">
    <property type="entry name" value="DUF7684"/>
    <property type="match status" value="1"/>
</dbReference>
<organism evidence="2 3">
    <name type="scientific">Parvularcula marina</name>
    <dbReference type="NCBI Taxonomy" id="2292771"/>
    <lineage>
        <taxon>Bacteria</taxon>
        <taxon>Pseudomonadati</taxon>
        <taxon>Pseudomonadota</taxon>
        <taxon>Alphaproteobacteria</taxon>
        <taxon>Parvularculales</taxon>
        <taxon>Parvularculaceae</taxon>
        <taxon>Parvularcula</taxon>
    </lineage>
</organism>
<sequence>MKADISAEWRRSVSRWLVQSGCLYMMAWGTESSAWDDSVDHANLEAFDYDEIPDEHLVMTTWHDNEPLEDVLWFATNSLEHPVRKIERLILIDISTQERRIEIMNSLARSAD</sequence>
<feature type="domain" description="DUF7684" evidence="1">
    <location>
        <begin position="3"/>
        <end position="109"/>
    </location>
</feature>
<dbReference type="AlphaFoldDB" id="A0A371RLL1"/>
<comment type="caution">
    <text evidence="2">The sequence shown here is derived from an EMBL/GenBank/DDBJ whole genome shotgun (WGS) entry which is preliminary data.</text>
</comment>
<dbReference type="InterPro" id="IPR056101">
    <property type="entry name" value="DUF7684"/>
</dbReference>
<proteinExistence type="predicted"/>
<keyword evidence="3" id="KW-1185">Reference proteome</keyword>
<name>A0A371RLL1_9PROT</name>
<evidence type="ECO:0000313" key="2">
    <source>
        <dbReference type="EMBL" id="RFB06360.1"/>
    </source>
</evidence>
<reference evidence="2 3" key="1">
    <citation type="submission" date="2018-08" db="EMBL/GenBank/DDBJ databases">
        <title>Parvularcula sp. SM1705, isolated from surface water of the South Sea China.</title>
        <authorList>
            <person name="Sun L."/>
        </authorList>
    </citation>
    <scope>NUCLEOTIDE SEQUENCE [LARGE SCALE GENOMIC DNA]</scope>
    <source>
        <strain evidence="2 3">SM1705</strain>
    </source>
</reference>
<dbReference type="OrthoDB" id="7471151at2"/>
<dbReference type="EMBL" id="QUQO01000001">
    <property type="protein sequence ID" value="RFB06360.1"/>
    <property type="molecule type" value="Genomic_DNA"/>
</dbReference>
<dbReference type="Proteomes" id="UP000264589">
    <property type="component" value="Unassembled WGS sequence"/>
</dbReference>
<dbReference type="InParanoid" id="A0A371RLL1"/>
<evidence type="ECO:0000313" key="3">
    <source>
        <dbReference type="Proteomes" id="UP000264589"/>
    </source>
</evidence>
<gene>
    <name evidence="2" type="ORF">DX908_05125</name>
</gene>
<protein>
    <recommendedName>
        <fullName evidence="1">DUF7684 domain-containing protein</fullName>
    </recommendedName>
</protein>